<name>A0A9X1VH29_9BACT</name>
<dbReference type="AlphaFoldDB" id="A0A9X1VH29"/>
<gene>
    <name evidence="1" type="ORF">MON38_15065</name>
</gene>
<proteinExistence type="predicted"/>
<organism evidence="1 2">
    <name type="scientific">Hymenobacter cyanobacteriorum</name>
    <dbReference type="NCBI Taxonomy" id="2926463"/>
    <lineage>
        <taxon>Bacteria</taxon>
        <taxon>Pseudomonadati</taxon>
        <taxon>Bacteroidota</taxon>
        <taxon>Cytophagia</taxon>
        <taxon>Cytophagales</taxon>
        <taxon>Hymenobacteraceae</taxon>
        <taxon>Hymenobacter</taxon>
    </lineage>
</organism>
<comment type="caution">
    <text evidence="1">The sequence shown here is derived from an EMBL/GenBank/DDBJ whole genome shotgun (WGS) entry which is preliminary data.</text>
</comment>
<keyword evidence="2" id="KW-1185">Reference proteome</keyword>
<dbReference type="RefSeq" id="WP_241937008.1">
    <property type="nucleotide sequence ID" value="NZ_JALBGC010000004.1"/>
</dbReference>
<accession>A0A9X1VH29</accession>
<evidence type="ECO:0000313" key="1">
    <source>
        <dbReference type="EMBL" id="MCI1188746.1"/>
    </source>
</evidence>
<protein>
    <recommendedName>
        <fullName evidence="3">DNA cytosine methyltransferase</fullName>
    </recommendedName>
</protein>
<dbReference type="Proteomes" id="UP001139193">
    <property type="component" value="Unassembled WGS sequence"/>
</dbReference>
<evidence type="ECO:0000313" key="2">
    <source>
        <dbReference type="Proteomes" id="UP001139193"/>
    </source>
</evidence>
<sequence>MPTPIVISCFDLTTTLVQPWADAGYLCYCVDLQHPPGETREGNIIRVGIDVHEWLPPYGPVAFAAFFPPCTDTAISGRAHFRRKGLGSVIKALQLFEWSARLAAWCQCPYFIENPVSTVSTYWRPPDFRFDPCDYAGYLPAERQLSEAYTKRTCLWTGGGFQLPEHKAVVPILGSKMHNLPDSKNRANLRSATPAGFARAVFEANQKSANIFDVVP</sequence>
<reference evidence="1" key="1">
    <citation type="submission" date="2022-03" db="EMBL/GenBank/DDBJ databases">
        <title>Bacterial whole genome sequence for Hymenobacter sp. DH14.</title>
        <authorList>
            <person name="Le V."/>
        </authorList>
    </citation>
    <scope>NUCLEOTIDE SEQUENCE</scope>
    <source>
        <strain evidence="1">DH14</strain>
    </source>
</reference>
<dbReference type="EMBL" id="JALBGC010000004">
    <property type="protein sequence ID" value="MCI1188746.1"/>
    <property type="molecule type" value="Genomic_DNA"/>
</dbReference>
<evidence type="ECO:0008006" key="3">
    <source>
        <dbReference type="Google" id="ProtNLM"/>
    </source>
</evidence>